<evidence type="ECO:0000313" key="1">
    <source>
        <dbReference type="EMBL" id="PQM37967.1"/>
    </source>
</evidence>
<comment type="caution">
    <text evidence="1">The sequence shown here is derived from an EMBL/GenBank/DDBJ whole genome shotgun (WGS) entry which is preliminary data.</text>
</comment>
<proteinExistence type="predicted"/>
<keyword evidence="2" id="KW-1185">Reference proteome</keyword>
<accession>A0A314UKB9</accession>
<dbReference type="Proteomes" id="UP000250321">
    <property type="component" value="Unassembled WGS sequence"/>
</dbReference>
<dbReference type="EMBL" id="PJQY01003375">
    <property type="protein sequence ID" value="PQM37967.1"/>
    <property type="molecule type" value="Genomic_DNA"/>
</dbReference>
<dbReference type="AlphaFoldDB" id="A0A314UKB9"/>
<reference evidence="1 2" key="1">
    <citation type="submission" date="2018-02" db="EMBL/GenBank/DDBJ databases">
        <title>Draft genome of wild Prunus yedoensis var. nudiflora.</title>
        <authorList>
            <person name="Baek S."/>
            <person name="Kim J.-H."/>
            <person name="Choi K."/>
            <person name="Kim G.-B."/>
            <person name="Cho A."/>
            <person name="Jang H."/>
            <person name="Shin C.-H."/>
            <person name="Yu H.-J."/>
            <person name="Mun J.-H."/>
        </authorList>
    </citation>
    <scope>NUCLEOTIDE SEQUENCE [LARGE SCALE GENOMIC DNA]</scope>
    <source>
        <strain evidence="2">cv. Jeju island</strain>
        <tissue evidence="1">Leaf</tissue>
    </source>
</reference>
<dbReference type="OrthoDB" id="5978656at2759"/>
<organism evidence="1 2">
    <name type="scientific">Prunus yedoensis var. nudiflora</name>
    <dbReference type="NCBI Taxonomy" id="2094558"/>
    <lineage>
        <taxon>Eukaryota</taxon>
        <taxon>Viridiplantae</taxon>
        <taxon>Streptophyta</taxon>
        <taxon>Embryophyta</taxon>
        <taxon>Tracheophyta</taxon>
        <taxon>Spermatophyta</taxon>
        <taxon>Magnoliopsida</taxon>
        <taxon>eudicotyledons</taxon>
        <taxon>Gunneridae</taxon>
        <taxon>Pentapetalae</taxon>
        <taxon>rosids</taxon>
        <taxon>fabids</taxon>
        <taxon>Rosales</taxon>
        <taxon>Rosaceae</taxon>
        <taxon>Amygdaloideae</taxon>
        <taxon>Amygdaleae</taxon>
        <taxon>Prunus</taxon>
    </lineage>
</organism>
<name>A0A314UKB9_PRUYE</name>
<evidence type="ECO:0000313" key="2">
    <source>
        <dbReference type="Proteomes" id="UP000250321"/>
    </source>
</evidence>
<protein>
    <submittedName>
        <fullName evidence="1">Uncharacterized protein</fullName>
    </submittedName>
</protein>
<gene>
    <name evidence="1" type="ORF">Pyn_00532</name>
</gene>
<sequence>MVGLPACLGISSDEDATKLQGHIYVTNLVLKSEYIIKLPKMERLDQRRVRDGFTCALEINEA</sequence>